<feature type="transmembrane region" description="Helical" evidence="1">
    <location>
        <begin position="55"/>
        <end position="77"/>
    </location>
</feature>
<evidence type="ECO:0000313" key="2">
    <source>
        <dbReference type="EMBL" id="TDE09629.1"/>
    </source>
</evidence>
<name>A0A4R5D7X2_9ACTN</name>
<keyword evidence="1" id="KW-0472">Membrane</keyword>
<dbReference type="Proteomes" id="UP000294739">
    <property type="component" value="Unassembled WGS sequence"/>
</dbReference>
<evidence type="ECO:0000256" key="1">
    <source>
        <dbReference type="SAM" id="Phobius"/>
    </source>
</evidence>
<dbReference type="InParanoid" id="A0A4R5D7X2"/>
<dbReference type="OrthoDB" id="5195950at2"/>
<protein>
    <recommendedName>
        <fullName evidence="4">Alkaline shock response membrane anchor protein AmaP</fullName>
    </recommendedName>
</protein>
<gene>
    <name evidence="2" type="ORF">E1269_13395</name>
</gene>
<dbReference type="EMBL" id="SMKZ01000017">
    <property type="protein sequence ID" value="TDE09629.1"/>
    <property type="molecule type" value="Genomic_DNA"/>
</dbReference>
<dbReference type="RefSeq" id="WP_131895257.1">
    <property type="nucleotide sequence ID" value="NZ_SMKZ01000017.1"/>
</dbReference>
<keyword evidence="1" id="KW-0812">Transmembrane</keyword>
<dbReference type="AlphaFoldDB" id="A0A4R5D7X2"/>
<evidence type="ECO:0000313" key="3">
    <source>
        <dbReference type="Proteomes" id="UP000294739"/>
    </source>
</evidence>
<keyword evidence="1" id="KW-1133">Transmembrane helix</keyword>
<reference evidence="2 3" key="1">
    <citation type="submission" date="2019-03" db="EMBL/GenBank/DDBJ databases">
        <title>Draft genome sequences of novel Actinobacteria.</title>
        <authorList>
            <person name="Sahin N."/>
            <person name="Ay H."/>
            <person name="Saygin H."/>
        </authorList>
    </citation>
    <scope>NUCLEOTIDE SEQUENCE [LARGE SCALE GENOMIC DNA]</scope>
    <source>
        <strain evidence="2 3">5K138</strain>
    </source>
</reference>
<organism evidence="2 3">
    <name type="scientific">Jiangella asiatica</name>
    <dbReference type="NCBI Taxonomy" id="2530372"/>
    <lineage>
        <taxon>Bacteria</taxon>
        <taxon>Bacillati</taxon>
        <taxon>Actinomycetota</taxon>
        <taxon>Actinomycetes</taxon>
        <taxon>Jiangellales</taxon>
        <taxon>Jiangellaceae</taxon>
        <taxon>Jiangella</taxon>
    </lineage>
</organism>
<sequence length="190" mass="20254">MRRGAAATERLVVLLVGLVLLALGAAAVAWERGWIPDAVDRVDATALLDRTGESWWPWVEGLVGLLLVLVAVAWLLAHTRRSVMTRLPLSGSGRTGKLDVDSGALVSAASGVLDNAPGVRARGGRVLREPRELVVELRAAIDPGADLDETAEAAERASAALRSCLGSQSGARCRVILVRSRPWAKRTRVR</sequence>
<keyword evidence="3" id="KW-1185">Reference proteome</keyword>
<accession>A0A4R5D7X2</accession>
<comment type="caution">
    <text evidence="2">The sequence shown here is derived from an EMBL/GenBank/DDBJ whole genome shotgun (WGS) entry which is preliminary data.</text>
</comment>
<proteinExistence type="predicted"/>
<evidence type="ECO:0008006" key="4">
    <source>
        <dbReference type="Google" id="ProtNLM"/>
    </source>
</evidence>